<dbReference type="AlphaFoldDB" id="A0A0Q0AVE8"/>
<protein>
    <submittedName>
        <fullName evidence="2">Hypersensitivity response secretion protein hrpJ</fullName>
    </submittedName>
</protein>
<organism evidence="2 3">
    <name type="scientific">Pseudomonas syringae pv. spinaceae</name>
    <dbReference type="NCBI Taxonomy" id="264459"/>
    <lineage>
        <taxon>Bacteria</taxon>
        <taxon>Pseudomonadati</taxon>
        <taxon>Pseudomonadota</taxon>
        <taxon>Gammaproteobacteria</taxon>
        <taxon>Pseudomonadales</taxon>
        <taxon>Pseudomonadaceae</taxon>
        <taxon>Pseudomonas</taxon>
        <taxon>Pseudomonas syringae</taxon>
    </lineage>
</organism>
<proteinExistence type="predicted"/>
<name>A0A0Q0AVE8_PSESX</name>
<gene>
    <name evidence="2" type="ORF">ALO94_200523</name>
</gene>
<evidence type="ECO:0000313" key="3">
    <source>
        <dbReference type="Proteomes" id="UP000050384"/>
    </source>
</evidence>
<evidence type="ECO:0000256" key="1">
    <source>
        <dbReference type="SAM" id="MobiDB-lite"/>
    </source>
</evidence>
<reference evidence="2 3" key="1">
    <citation type="submission" date="2015-09" db="EMBL/GenBank/DDBJ databases">
        <title>Genome announcement of multiple Pseudomonas syringae strains.</title>
        <authorList>
            <person name="Thakur S."/>
            <person name="Wang P.W."/>
            <person name="Gong Y."/>
            <person name="Weir B.S."/>
            <person name="Guttman D.S."/>
        </authorList>
    </citation>
    <scope>NUCLEOTIDE SEQUENCE [LARGE SCALE GENOMIC DNA]</scope>
    <source>
        <strain evidence="2 3">ICMP16929</strain>
    </source>
</reference>
<dbReference type="Proteomes" id="UP000050384">
    <property type="component" value="Unassembled WGS sequence"/>
</dbReference>
<sequence>MYCEDDDLGAIDMHARQQRGFLVTADGHRVAPVGGVVEQPAEEHEAGDGDQNRHRHAVDLAIAEDEEVFVGNTDGLAVGEDIGQPAHDLHGRQCRNQRIDTQLGDDDAVDKANHQPQRQSCRHTEKHAVGVANDDTGDDPGAGQHRAHRQVEVPGRQAEQHGAGGNAHGRNRQAKTAHVQR</sequence>
<feature type="compositionally biased region" description="Basic residues" evidence="1">
    <location>
        <begin position="169"/>
        <end position="181"/>
    </location>
</feature>
<accession>A0A0Q0AVE8</accession>
<dbReference type="EMBL" id="LJRI01000981">
    <property type="protein sequence ID" value="KPY80730.1"/>
    <property type="molecule type" value="Genomic_DNA"/>
</dbReference>
<comment type="caution">
    <text evidence="2">The sequence shown here is derived from an EMBL/GenBank/DDBJ whole genome shotgun (WGS) entry which is preliminary data.</text>
</comment>
<feature type="region of interest" description="Disordered" evidence="1">
    <location>
        <begin position="79"/>
        <end position="181"/>
    </location>
</feature>
<evidence type="ECO:0000313" key="2">
    <source>
        <dbReference type="EMBL" id="KPY80730.1"/>
    </source>
</evidence>